<dbReference type="EMBL" id="JBHSNQ010000055">
    <property type="protein sequence ID" value="MFC5541473.1"/>
    <property type="molecule type" value="Genomic_DNA"/>
</dbReference>
<comment type="caution">
    <text evidence="2">The sequence shown here is derived from an EMBL/GenBank/DDBJ whole genome shotgun (WGS) entry which is preliminary data.</text>
</comment>
<gene>
    <name evidence="2" type="ORF">ACFPOH_06735</name>
</gene>
<keyword evidence="1" id="KW-0812">Transmembrane</keyword>
<evidence type="ECO:0000313" key="3">
    <source>
        <dbReference type="Proteomes" id="UP001595978"/>
    </source>
</evidence>
<evidence type="ECO:0000313" key="2">
    <source>
        <dbReference type="EMBL" id="MFC5541473.1"/>
    </source>
</evidence>
<feature type="transmembrane region" description="Helical" evidence="1">
    <location>
        <begin position="32"/>
        <end position="52"/>
    </location>
</feature>
<keyword evidence="3" id="KW-1185">Reference proteome</keyword>
<name>A0ABW0RA75_9BACL</name>
<dbReference type="Proteomes" id="UP001595978">
    <property type="component" value="Unassembled WGS sequence"/>
</dbReference>
<dbReference type="RefSeq" id="WP_342469251.1">
    <property type="nucleotide sequence ID" value="NZ_JBHSNQ010000055.1"/>
</dbReference>
<keyword evidence="1" id="KW-0472">Membrane</keyword>
<reference evidence="3" key="1">
    <citation type="journal article" date="2019" name="Int. J. Syst. Evol. Microbiol.">
        <title>The Global Catalogue of Microorganisms (GCM) 10K type strain sequencing project: providing services to taxonomists for standard genome sequencing and annotation.</title>
        <authorList>
            <consortium name="The Broad Institute Genomics Platform"/>
            <consortium name="The Broad Institute Genome Sequencing Center for Infectious Disease"/>
            <person name="Wu L."/>
            <person name="Ma J."/>
        </authorList>
    </citation>
    <scope>NUCLEOTIDE SEQUENCE [LARGE SCALE GENOMIC DNA]</scope>
    <source>
        <strain evidence="3">CCUG 56331</strain>
    </source>
</reference>
<protein>
    <submittedName>
        <fullName evidence="2">Uncharacterized protein</fullName>
    </submittedName>
</protein>
<organism evidence="2 3">
    <name type="scientific">Ureibacillus suwonensis</name>
    <dbReference type="NCBI Taxonomy" id="313007"/>
    <lineage>
        <taxon>Bacteria</taxon>
        <taxon>Bacillati</taxon>
        <taxon>Bacillota</taxon>
        <taxon>Bacilli</taxon>
        <taxon>Bacillales</taxon>
        <taxon>Caryophanaceae</taxon>
        <taxon>Ureibacillus</taxon>
    </lineage>
</organism>
<feature type="transmembrane region" description="Helical" evidence="1">
    <location>
        <begin position="9"/>
        <end position="26"/>
    </location>
</feature>
<accession>A0ABW0RA75</accession>
<evidence type="ECO:0000256" key="1">
    <source>
        <dbReference type="SAM" id="Phobius"/>
    </source>
</evidence>
<keyword evidence="1" id="KW-1133">Transmembrane helix</keyword>
<sequence>MLHFFLKTSAFLFVLGILLLFSSFIFDVSFWYGIGIVNSGIYLLLIGLFLYLMELNKPMDT</sequence>
<proteinExistence type="predicted"/>